<keyword evidence="8" id="KW-0067">ATP-binding</keyword>
<dbReference type="GO" id="GO:0006730">
    <property type="term" value="P:one-carbon metabolic process"/>
    <property type="evidence" value="ECO:0007669"/>
    <property type="project" value="UniProtKB-KW"/>
</dbReference>
<evidence type="ECO:0000256" key="9">
    <source>
        <dbReference type="ARBA" id="ARBA00022842"/>
    </source>
</evidence>
<gene>
    <name evidence="13" type="ORF">K470DRAFT_259221</name>
</gene>
<evidence type="ECO:0000313" key="13">
    <source>
        <dbReference type="EMBL" id="KAF2859048.1"/>
    </source>
</evidence>
<evidence type="ECO:0000256" key="1">
    <source>
        <dbReference type="ARBA" id="ARBA00005150"/>
    </source>
</evidence>
<dbReference type="SUPFAM" id="SSF53623">
    <property type="entry name" value="MurD-like peptide ligases, catalytic domain"/>
    <property type="match status" value="1"/>
</dbReference>
<dbReference type="InterPro" id="IPR018109">
    <property type="entry name" value="Folylpolyglutamate_synth_CS"/>
</dbReference>
<organism evidence="13 14">
    <name type="scientific">Piedraia hortae CBS 480.64</name>
    <dbReference type="NCBI Taxonomy" id="1314780"/>
    <lineage>
        <taxon>Eukaryota</taxon>
        <taxon>Fungi</taxon>
        <taxon>Dikarya</taxon>
        <taxon>Ascomycota</taxon>
        <taxon>Pezizomycotina</taxon>
        <taxon>Dothideomycetes</taxon>
        <taxon>Dothideomycetidae</taxon>
        <taxon>Capnodiales</taxon>
        <taxon>Piedraiaceae</taxon>
        <taxon>Piedraia</taxon>
    </lineage>
</organism>
<dbReference type="EC" id="6.3.2.17" evidence="3"/>
<dbReference type="NCBIfam" id="TIGR01499">
    <property type="entry name" value="folC"/>
    <property type="match status" value="1"/>
</dbReference>
<evidence type="ECO:0000256" key="10">
    <source>
        <dbReference type="ARBA" id="ARBA00030592"/>
    </source>
</evidence>
<dbReference type="InterPro" id="IPR036615">
    <property type="entry name" value="Mur_ligase_C_dom_sf"/>
</dbReference>
<evidence type="ECO:0000256" key="4">
    <source>
        <dbReference type="ARBA" id="ARBA00022563"/>
    </source>
</evidence>
<evidence type="ECO:0000256" key="5">
    <source>
        <dbReference type="ARBA" id="ARBA00022598"/>
    </source>
</evidence>
<name>A0A6A7BX21_9PEZI</name>
<dbReference type="GO" id="GO:0005524">
    <property type="term" value="F:ATP binding"/>
    <property type="evidence" value="ECO:0007669"/>
    <property type="project" value="UniProtKB-KW"/>
</dbReference>
<accession>A0A6A7BX21</accession>
<sequence>MAFHTFMKANLDSAVIECGIGGEYDSTNIIEEPLTTGVTSLGIDHEGLLGRTIEEIAWHKAGIFKRRVPAFTVPQSKDAEAVLYSRAKERGTELNVVTEHTALKDIKLGIKGPVQRINASLAIAVAASHLSQMGHRDVPDPLDNISNLPPKFVKGLEKARLGGRCDKRSDAKVPNLTWFLDGGHTRESIELAGRWFAASRSPNALQVLIFNQQTRDARALARQLRDSLDKAMGRAHVFDIAIFCPNVTYENAGYKADLISINVSQDDVDSLRVQREMAEACKEINPETKPIVCGTIEEAVARVRKLAGRDTREVDVLVTGSLHLVGGLIEVVEAEVEREEML</sequence>
<comment type="similarity">
    <text evidence="2">Belongs to the folylpolyglutamate synthase family.</text>
</comment>
<dbReference type="EMBL" id="MU005998">
    <property type="protein sequence ID" value="KAF2859048.1"/>
    <property type="molecule type" value="Genomic_DNA"/>
</dbReference>
<keyword evidence="9" id="KW-0460">Magnesium</keyword>
<dbReference type="PANTHER" id="PTHR11136:SF5">
    <property type="entry name" value="FOLYLPOLYGLUTAMATE SYNTHASE, MITOCHONDRIAL"/>
    <property type="match status" value="1"/>
</dbReference>
<evidence type="ECO:0000256" key="12">
    <source>
        <dbReference type="ARBA" id="ARBA00047493"/>
    </source>
</evidence>
<evidence type="ECO:0000256" key="3">
    <source>
        <dbReference type="ARBA" id="ARBA00013025"/>
    </source>
</evidence>
<dbReference type="Gene3D" id="3.40.1190.10">
    <property type="entry name" value="Mur-like, catalytic domain"/>
    <property type="match status" value="1"/>
</dbReference>
<keyword evidence="6" id="KW-0479">Metal-binding</keyword>
<keyword evidence="5 13" id="KW-0436">Ligase</keyword>
<keyword evidence="7" id="KW-0547">Nucleotide-binding</keyword>
<dbReference type="PROSITE" id="PS01012">
    <property type="entry name" value="FOLYLPOLYGLU_SYNT_2"/>
    <property type="match status" value="1"/>
</dbReference>
<keyword evidence="14" id="KW-1185">Reference proteome</keyword>
<dbReference type="GO" id="GO:0005829">
    <property type="term" value="C:cytosol"/>
    <property type="evidence" value="ECO:0007669"/>
    <property type="project" value="TreeGrafter"/>
</dbReference>
<evidence type="ECO:0000256" key="7">
    <source>
        <dbReference type="ARBA" id="ARBA00022741"/>
    </source>
</evidence>
<reference evidence="13" key="1">
    <citation type="journal article" date="2020" name="Stud. Mycol.">
        <title>101 Dothideomycetes genomes: a test case for predicting lifestyles and emergence of pathogens.</title>
        <authorList>
            <person name="Haridas S."/>
            <person name="Albert R."/>
            <person name="Binder M."/>
            <person name="Bloem J."/>
            <person name="Labutti K."/>
            <person name="Salamov A."/>
            <person name="Andreopoulos B."/>
            <person name="Baker S."/>
            <person name="Barry K."/>
            <person name="Bills G."/>
            <person name="Bluhm B."/>
            <person name="Cannon C."/>
            <person name="Castanera R."/>
            <person name="Culley D."/>
            <person name="Daum C."/>
            <person name="Ezra D."/>
            <person name="Gonzalez J."/>
            <person name="Henrissat B."/>
            <person name="Kuo A."/>
            <person name="Liang C."/>
            <person name="Lipzen A."/>
            <person name="Lutzoni F."/>
            <person name="Magnuson J."/>
            <person name="Mondo S."/>
            <person name="Nolan M."/>
            <person name="Ohm R."/>
            <person name="Pangilinan J."/>
            <person name="Park H.-J."/>
            <person name="Ramirez L."/>
            <person name="Alfaro M."/>
            <person name="Sun H."/>
            <person name="Tritt A."/>
            <person name="Yoshinaga Y."/>
            <person name="Zwiers L.-H."/>
            <person name="Turgeon B."/>
            <person name="Goodwin S."/>
            <person name="Spatafora J."/>
            <person name="Crous P."/>
            <person name="Grigoriev I."/>
        </authorList>
    </citation>
    <scope>NUCLEOTIDE SEQUENCE</scope>
    <source>
        <strain evidence="13">CBS 480.64</strain>
    </source>
</reference>
<proteinExistence type="inferred from homology"/>
<dbReference type="InterPro" id="IPR001645">
    <property type="entry name" value="Folylpolyglutamate_synth"/>
</dbReference>
<comment type="catalytic activity">
    <reaction evidence="12">
        <text>(6S)-5,6,7,8-tetrahydrofolyl-(gamma-L-Glu)(n) + L-glutamate + ATP = (6S)-5,6,7,8-tetrahydrofolyl-(gamma-L-Glu)(n+1) + ADP + phosphate + H(+)</text>
        <dbReference type="Rhea" id="RHEA:10580"/>
        <dbReference type="Rhea" id="RHEA-COMP:14738"/>
        <dbReference type="Rhea" id="RHEA-COMP:14740"/>
        <dbReference type="ChEBI" id="CHEBI:15378"/>
        <dbReference type="ChEBI" id="CHEBI:29985"/>
        <dbReference type="ChEBI" id="CHEBI:30616"/>
        <dbReference type="ChEBI" id="CHEBI:43474"/>
        <dbReference type="ChEBI" id="CHEBI:141005"/>
        <dbReference type="ChEBI" id="CHEBI:456216"/>
        <dbReference type="EC" id="6.3.2.17"/>
    </reaction>
</comment>
<dbReference type="UniPathway" id="UPA00850"/>
<dbReference type="PANTHER" id="PTHR11136">
    <property type="entry name" value="FOLYLPOLYGLUTAMATE SYNTHASE-RELATED"/>
    <property type="match status" value="1"/>
</dbReference>
<keyword evidence="4" id="KW-0554">One-carbon metabolism</keyword>
<evidence type="ECO:0000256" key="6">
    <source>
        <dbReference type="ARBA" id="ARBA00022723"/>
    </source>
</evidence>
<protein>
    <recommendedName>
        <fullName evidence="3">tetrahydrofolate synthase</fullName>
        <ecNumber evidence="3">6.3.2.17</ecNumber>
    </recommendedName>
    <alternativeName>
        <fullName evidence="11">Folylpoly-gamma-glutamate synthetase</fullName>
    </alternativeName>
    <alternativeName>
        <fullName evidence="10">Tetrahydrofolylpolyglutamate synthase</fullName>
    </alternativeName>
</protein>
<dbReference type="Gene3D" id="3.90.190.20">
    <property type="entry name" value="Mur ligase, C-terminal domain"/>
    <property type="match status" value="1"/>
</dbReference>
<comment type="pathway">
    <text evidence="1">Cofactor biosynthesis; tetrahydrofolylpolyglutamate biosynthesis.</text>
</comment>
<dbReference type="GO" id="GO:0004326">
    <property type="term" value="F:tetrahydrofolylpolyglutamate synthase activity"/>
    <property type="evidence" value="ECO:0007669"/>
    <property type="project" value="UniProtKB-EC"/>
</dbReference>
<dbReference type="AlphaFoldDB" id="A0A6A7BX21"/>
<evidence type="ECO:0000256" key="11">
    <source>
        <dbReference type="ARBA" id="ARBA00030876"/>
    </source>
</evidence>
<dbReference type="OrthoDB" id="5212574at2759"/>
<dbReference type="SUPFAM" id="SSF53244">
    <property type="entry name" value="MurD-like peptide ligases, peptide-binding domain"/>
    <property type="match status" value="1"/>
</dbReference>
<dbReference type="GO" id="GO:0005739">
    <property type="term" value="C:mitochondrion"/>
    <property type="evidence" value="ECO:0007669"/>
    <property type="project" value="TreeGrafter"/>
</dbReference>
<evidence type="ECO:0000313" key="14">
    <source>
        <dbReference type="Proteomes" id="UP000799421"/>
    </source>
</evidence>
<dbReference type="GO" id="GO:0046872">
    <property type="term" value="F:metal ion binding"/>
    <property type="evidence" value="ECO:0007669"/>
    <property type="project" value="UniProtKB-KW"/>
</dbReference>
<evidence type="ECO:0000256" key="8">
    <source>
        <dbReference type="ARBA" id="ARBA00022840"/>
    </source>
</evidence>
<dbReference type="Proteomes" id="UP000799421">
    <property type="component" value="Unassembled WGS sequence"/>
</dbReference>
<dbReference type="InterPro" id="IPR036565">
    <property type="entry name" value="Mur-like_cat_sf"/>
</dbReference>
<evidence type="ECO:0000256" key="2">
    <source>
        <dbReference type="ARBA" id="ARBA00008276"/>
    </source>
</evidence>